<feature type="domain" description="RNA polymerase Rpb2" evidence="12">
    <location>
        <begin position="578"/>
        <end position="651"/>
    </location>
</feature>
<comment type="similarity">
    <text evidence="3">Belongs to the RNA polymerase beta chain family.</text>
</comment>
<keyword evidence="6" id="KW-0808">Transferase</keyword>
<name>A0A386AZ51_9CHLO</name>
<dbReference type="EMBL" id="MH591102">
    <property type="protein sequence ID" value="AYC64719.1"/>
    <property type="molecule type" value="Genomic_DNA"/>
</dbReference>
<keyword evidence="13" id="KW-0934">Plastid</keyword>
<dbReference type="Gene3D" id="3.90.1800.10">
    <property type="entry name" value="RNA polymerase alpha subunit dimerisation domain"/>
    <property type="match status" value="1"/>
</dbReference>
<dbReference type="GO" id="GO:0006351">
    <property type="term" value="P:DNA-templated transcription"/>
    <property type="evidence" value="ECO:0007669"/>
    <property type="project" value="InterPro"/>
</dbReference>
<organism evidence="13">
    <name type="scientific">Boodleopsis sp. FL1161</name>
    <dbReference type="NCBI Taxonomy" id="2364084"/>
    <lineage>
        <taxon>Eukaryota</taxon>
        <taxon>Viridiplantae</taxon>
        <taxon>Chlorophyta</taxon>
        <taxon>core chlorophytes</taxon>
        <taxon>Ulvophyceae</taxon>
        <taxon>TCBD clade</taxon>
        <taxon>Bryopsidales</taxon>
        <taxon>Halimedineae</taxon>
        <taxon>Halimedaceae</taxon>
        <taxon>Rhipileae</taxon>
        <taxon>Boodleopsis</taxon>
    </lineage>
</organism>
<dbReference type="GO" id="GO:0000428">
    <property type="term" value="C:DNA-directed RNA polymerase complex"/>
    <property type="evidence" value="ECO:0007669"/>
    <property type="project" value="UniProtKB-KW"/>
</dbReference>
<dbReference type="Pfam" id="PF00562">
    <property type="entry name" value="RNA_pol_Rpb2_6"/>
    <property type="match status" value="1"/>
</dbReference>
<keyword evidence="7" id="KW-0548">Nucleotidyltransferase</keyword>
<reference evidence="13" key="2">
    <citation type="journal article" date="2019" name="Mol. Phylogenet. Evol.">
        <title>Reassessment of the classification of bryopsidales (chlorophyta) based on chloroplast phylogenomic analyses.</title>
        <authorList>
            <person name="Cremen M.C."/>
            <person name="Leliaert F."/>
            <person name="West J."/>
            <person name="Lam D.W."/>
            <person name="Shimada S."/>
            <person name="Lopez-Bautista J.M."/>
            <person name="Verbruggen H."/>
        </authorList>
    </citation>
    <scope>NUCLEOTIDE SEQUENCE</scope>
</reference>
<dbReference type="Gene3D" id="2.40.50.150">
    <property type="match status" value="1"/>
</dbReference>
<dbReference type="InterPro" id="IPR007121">
    <property type="entry name" value="RNA_pol_bsu_CS"/>
</dbReference>
<sequence length="652" mass="76407">MNSLSKLFKNCITSNFFILENGTSICNYRKHQKNFFNLQKSNNLSTKTKNKIKNFHWFFFENNIILKKNNFVRINKKKQKLFFKKKKNLHSFVKEIWFQQFDRSNQNTYFLQRPIFFPLYWIQKGDLLSDCSASQNGELTLGHNLFVAYMPWDGFNFEDAVLINEKVLLRYTSLHIQKYDIEIVKDNFETITRQIPGLQEQDLENLNNNGIIKVGSWVRENDILVGKIFEKPPLKKSEKKSDPPLLTYKKLLYDILKAKKTAIHEKSFRVPLGCFGRILRVTYLFQNQDRDLPKKYQKSSPIKNVYRCLKKKPTKILKNKYNLLEFVLSDTYLTNFKKKLSFIDLEYNAIIFRWFWLYNTVFKKVKKKVKKLLKQNSNFNCNLKKKILFKKIKDIGDLKKITIYLAEQKRFQIGDKISGRHGNKGIISQICYNEDMPYCINGQTLDMVLNPLGVPSRMNVGQILECLLGFTGQIFKTKFHVTCFDEMYGYDASRSFVYSKLLELCSKTTYPWLFSKNCPGKVQLFDGRTGQAFSQSATIGSSYIIKLVHIVDEKIHARSTGPYSLVTQQPLKGRSKHGGQRIGEMEVWALQGFGCAYTLQELLTIKSDDLYGRNQILFKLIKNKPFRFGKPESFRVVLRELQSLCLNIKLKT</sequence>
<dbReference type="InterPro" id="IPR014724">
    <property type="entry name" value="RNA_pol_RPB2_OB-fold"/>
</dbReference>
<comment type="subunit">
    <text evidence="9">In plastids the minimal PEP RNA polymerase catalytic core is composed of four subunits: alpha, beta, beta', and beta''. When a (nuclear-encoded) sigma factor is associated with the core the holoenzyme is formed, which can initiate transcription.</text>
</comment>
<evidence type="ECO:0000256" key="5">
    <source>
        <dbReference type="ARBA" id="ARBA00022478"/>
    </source>
</evidence>
<reference evidence="13" key="1">
    <citation type="submission" date="2018-07" db="EMBL/GenBank/DDBJ databases">
        <authorList>
            <person name="Quirk P.G."/>
            <person name="Krulwich T.A."/>
        </authorList>
    </citation>
    <scope>NUCLEOTIDE SEQUENCE</scope>
</reference>
<evidence type="ECO:0000256" key="9">
    <source>
        <dbReference type="ARBA" id="ARBA00026088"/>
    </source>
</evidence>
<keyword evidence="13" id="KW-0150">Chloroplast</keyword>
<feature type="domain" description="DNA-directed RNA polymerase subunit 2 hybrid-binding" evidence="11">
    <location>
        <begin position="90"/>
        <end position="576"/>
    </location>
</feature>
<dbReference type="Pfam" id="PF04560">
    <property type="entry name" value="RNA_pol_Rpb2_7"/>
    <property type="match status" value="1"/>
</dbReference>
<protein>
    <recommendedName>
        <fullName evidence="4">DNA-directed RNA polymerase</fullName>
        <ecNumber evidence="4">2.7.7.6</ecNumber>
    </recommendedName>
    <alternativeName>
        <fullName evidence="10">PEP</fullName>
    </alternativeName>
</protein>
<evidence type="ECO:0000259" key="11">
    <source>
        <dbReference type="Pfam" id="PF00562"/>
    </source>
</evidence>
<dbReference type="AlphaFoldDB" id="A0A386AZ51"/>
<evidence type="ECO:0000256" key="8">
    <source>
        <dbReference type="ARBA" id="ARBA00023163"/>
    </source>
</evidence>
<dbReference type="Gene3D" id="2.40.270.10">
    <property type="entry name" value="DNA-directed RNA polymerase, subunit 2, domain 6"/>
    <property type="match status" value="1"/>
</dbReference>
<evidence type="ECO:0000313" key="13">
    <source>
        <dbReference type="EMBL" id="AYC64719.1"/>
    </source>
</evidence>
<keyword evidence="5" id="KW-0240">DNA-directed RNA polymerase</keyword>
<comment type="subcellular location">
    <subcellularLocation>
        <location evidence="2">Plastid</location>
    </subcellularLocation>
</comment>
<keyword evidence="8" id="KW-0804">Transcription</keyword>
<proteinExistence type="inferred from homology"/>
<accession>A0A386AZ51</accession>
<evidence type="ECO:0000256" key="3">
    <source>
        <dbReference type="ARBA" id="ARBA00006835"/>
    </source>
</evidence>
<evidence type="ECO:0000256" key="2">
    <source>
        <dbReference type="ARBA" id="ARBA00004474"/>
    </source>
</evidence>
<dbReference type="SUPFAM" id="SSF64484">
    <property type="entry name" value="beta and beta-prime subunits of DNA dependent RNA-polymerase"/>
    <property type="match status" value="1"/>
</dbReference>
<gene>
    <name evidence="13" type="primary">rpoBb</name>
</gene>
<comment type="function">
    <text evidence="1">DNA-dependent RNA polymerase catalyzes the transcription of DNA into RNA using the four ribonucleoside triphosphates as substrates.</text>
</comment>
<evidence type="ECO:0000256" key="7">
    <source>
        <dbReference type="ARBA" id="ARBA00022695"/>
    </source>
</evidence>
<dbReference type="GO" id="GO:0003899">
    <property type="term" value="F:DNA-directed RNA polymerase activity"/>
    <property type="evidence" value="ECO:0007669"/>
    <property type="project" value="UniProtKB-EC"/>
</dbReference>
<dbReference type="InterPro" id="IPR037033">
    <property type="entry name" value="DNA-dir_RNAP_su2_hyb_sf"/>
</dbReference>
<evidence type="ECO:0000256" key="4">
    <source>
        <dbReference type="ARBA" id="ARBA00012418"/>
    </source>
</evidence>
<dbReference type="GO" id="GO:0032549">
    <property type="term" value="F:ribonucleoside binding"/>
    <property type="evidence" value="ECO:0007669"/>
    <property type="project" value="InterPro"/>
</dbReference>
<dbReference type="InterPro" id="IPR007120">
    <property type="entry name" value="DNA-dir_RNAP_su2_dom"/>
</dbReference>
<geneLocation type="chloroplast" evidence="13"/>
<dbReference type="PANTHER" id="PTHR20856">
    <property type="entry name" value="DNA-DIRECTED RNA POLYMERASE I SUBUNIT 2"/>
    <property type="match status" value="1"/>
</dbReference>
<dbReference type="InterPro" id="IPR007641">
    <property type="entry name" value="RNA_pol_Rpb2_7"/>
</dbReference>
<dbReference type="EC" id="2.7.7.6" evidence="4"/>
<evidence type="ECO:0000259" key="12">
    <source>
        <dbReference type="Pfam" id="PF04560"/>
    </source>
</evidence>
<dbReference type="PROSITE" id="PS01166">
    <property type="entry name" value="RNA_POL_BETA"/>
    <property type="match status" value="1"/>
</dbReference>
<evidence type="ECO:0000256" key="6">
    <source>
        <dbReference type="ARBA" id="ARBA00022679"/>
    </source>
</evidence>
<evidence type="ECO:0000256" key="1">
    <source>
        <dbReference type="ARBA" id="ARBA00004026"/>
    </source>
</evidence>
<dbReference type="GO" id="GO:0003677">
    <property type="term" value="F:DNA binding"/>
    <property type="evidence" value="ECO:0007669"/>
    <property type="project" value="InterPro"/>
</dbReference>
<dbReference type="InterPro" id="IPR015712">
    <property type="entry name" value="DNA-dir_RNA_pol_su2"/>
</dbReference>
<evidence type="ECO:0000256" key="10">
    <source>
        <dbReference type="ARBA" id="ARBA00032782"/>
    </source>
</evidence>
<dbReference type="Gene3D" id="2.40.50.100">
    <property type="match status" value="1"/>
</dbReference>